<dbReference type="Proteomes" id="UP000799444">
    <property type="component" value="Unassembled WGS sequence"/>
</dbReference>
<evidence type="ECO:0000313" key="2">
    <source>
        <dbReference type="Proteomes" id="UP000799444"/>
    </source>
</evidence>
<dbReference type="Gene3D" id="3.10.450.50">
    <property type="match status" value="1"/>
</dbReference>
<accession>A0A9P4V0L9</accession>
<evidence type="ECO:0000313" key="1">
    <source>
        <dbReference type="EMBL" id="KAF2732301.1"/>
    </source>
</evidence>
<keyword evidence="2" id="KW-1185">Reference proteome</keyword>
<dbReference type="PANTHER" id="PTHR41252:SF1">
    <property type="entry name" value="BLR2505 PROTEIN"/>
    <property type="match status" value="1"/>
</dbReference>
<dbReference type="InterPro" id="IPR032710">
    <property type="entry name" value="NTF2-like_dom_sf"/>
</dbReference>
<dbReference type="EMBL" id="ML996179">
    <property type="protein sequence ID" value="KAF2732301.1"/>
    <property type="molecule type" value="Genomic_DNA"/>
</dbReference>
<evidence type="ECO:0008006" key="3">
    <source>
        <dbReference type="Google" id="ProtNLM"/>
    </source>
</evidence>
<dbReference type="SUPFAM" id="SSF54427">
    <property type="entry name" value="NTF2-like"/>
    <property type="match status" value="1"/>
</dbReference>
<sequence length="141" mass="15745">MSLSPDYVKSVFTHLTSGHAAEFFSHVIDNVDWVVTGDNHPLAGHWHSKESFFKDSWSRIGAVLMKPMQLSIEGVVVESQGPGRRGKAVVELRGIGGLLKNGNAYNNEYCWVVQFDEHGRITAVRAYLDTAKLRDALEMNE</sequence>
<name>A0A9P4V0L9_9PLEO</name>
<protein>
    <recommendedName>
        <fullName evidence="3">SnoaL-like domain-containing protein</fullName>
    </recommendedName>
</protein>
<reference evidence="1" key="1">
    <citation type="journal article" date="2020" name="Stud. Mycol.">
        <title>101 Dothideomycetes genomes: a test case for predicting lifestyles and emergence of pathogens.</title>
        <authorList>
            <person name="Haridas S."/>
            <person name="Albert R."/>
            <person name="Binder M."/>
            <person name="Bloem J."/>
            <person name="Labutti K."/>
            <person name="Salamov A."/>
            <person name="Andreopoulos B."/>
            <person name="Baker S."/>
            <person name="Barry K."/>
            <person name="Bills G."/>
            <person name="Bluhm B."/>
            <person name="Cannon C."/>
            <person name="Castanera R."/>
            <person name="Culley D."/>
            <person name="Daum C."/>
            <person name="Ezra D."/>
            <person name="Gonzalez J."/>
            <person name="Henrissat B."/>
            <person name="Kuo A."/>
            <person name="Liang C."/>
            <person name="Lipzen A."/>
            <person name="Lutzoni F."/>
            <person name="Magnuson J."/>
            <person name="Mondo S."/>
            <person name="Nolan M."/>
            <person name="Ohm R."/>
            <person name="Pangilinan J."/>
            <person name="Park H.-J."/>
            <person name="Ramirez L."/>
            <person name="Alfaro M."/>
            <person name="Sun H."/>
            <person name="Tritt A."/>
            <person name="Yoshinaga Y."/>
            <person name="Zwiers L.-H."/>
            <person name="Turgeon B."/>
            <person name="Goodwin S."/>
            <person name="Spatafora J."/>
            <person name="Crous P."/>
            <person name="Grigoriev I."/>
        </authorList>
    </citation>
    <scope>NUCLEOTIDE SEQUENCE</scope>
    <source>
        <strain evidence="1">CBS 125425</strain>
    </source>
</reference>
<gene>
    <name evidence="1" type="ORF">EJ04DRAFT_470328</name>
</gene>
<organism evidence="1 2">
    <name type="scientific">Polyplosphaeria fusca</name>
    <dbReference type="NCBI Taxonomy" id="682080"/>
    <lineage>
        <taxon>Eukaryota</taxon>
        <taxon>Fungi</taxon>
        <taxon>Dikarya</taxon>
        <taxon>Ascomycota</taxon>
        <taxon>Pezizomycotina</taxon>
        <taxon>Dothideomycetes</taxon>
        <taxon>Pleosporomycetidae</taxon>
        <taxon>Pleosporales</taxon>
        <taxon>Tetraplosphaeriaceae</taxon>
        <taxon>Polyplosphaeria</taxon>
    </lineage>
</organism>
<comment type="caution">
    <text evidence="1">The sequence shown here is derived from an EMBL/GenBank/DDBJ whole genome shotgun (WGS) entry which is preliminary data.</text>
</comment>
<dbReference type="PANTHER" id="PTHR41252">
    <property type="entry name" value="BLR2505 PROTEIN"/>
    <property type="match status" value="1"/>
</dbReference>
<dbReference type="AlphaFoldDB" id="A0A9P4V0L9"/>
<proteinExistence type="predicted"/>
<dbReference type="OrthoDB" id="10264449at2759"/>